<proteinExistence type="predicted"/>
<evidence type="ECO:0000313" key="1">
    <source>
        <dbReference type="EMBL" id="KAB2332605.1"/>
    </source>
</evidence>
<dbReference type="RefSeq" id="WP_151573904.1">
    <property type="nucleotide sequence ID" value="NZ_WBOT01000003.1"/>
</dbReference>
<reference evidence="1 2" key="1">
    <citation type="journal article" date="2014" name="Arch. Microbiol.">
        <title>Bacillus mesophilum sp. nov., strain IITR-54T, a novel 4-chlorobiphenyl dechlorinating bacterium.</title>
        <authorList>
            <person name="Manickam N."/>
            <person name="Singh N.K."/>
            <person name="Bajaj A."/>
            <person name="Kumar R.M."/>
            <person name="Kaur G."/>
            <person name="Kaur N."/>
            <person name="Bala M."/>
            <person name="Kumar A."/>
            <person name="Mayilraj S."/>
        </authorList>
    </citation>
    <scope>NUCLEOTIDE SEQUENCE [LARGE SCALE GENOMIC DNA]</scope>
    <source>
        <strain evidence="1 2">IITR-54</strain>
    </source>
</reference>
<keyword evidence="2" id="KW-1185">Reference proteome</keyword>
<organism evidence="1 2">
    <name type="scientific">Bacillus mesophilum</name>
    <dbReference type="NCBI Taxonomy" id="1071718"/>
    <lineage>
        <taxon>Bacteria</taxon>
        <taxon>Bacillati</taxon>
        <taxon>Bacillota</taxon>
        <taxon>Bacilli</taxon>
        <taxon>Bacillales</taxon>
        <taxon>Bacillaceae</taxon>
        <taxon>Bacillus</taxon>
    </lineage>
</organism>
<dbReference type="EMBL" id="WBOT01000003">
    <property type="protein sequence ID" value="KAB2332605.1"/>
    <property type="molecule type" value="Genomic_DNA"/>
</dbReference>
<protein>
    <submittedName>
        <fullName evidence="1">Uncharacterized protein</fullName>
    </submittedName>
</protein>
<comment type="caution">
    <text evidence="1">The sequence shown here is derived from an EMBL/GenBank/DDBJ whole genome shotgun (WGS) entry which is preliminary data.</text>
</comment>
<evidence type="ECO:0000313" key="2">
    <source>
        <dbReference type="Proteomes" id="UP000441354"/>
    </source>
</evidence>
<dbReference type="InterPro" id="IPR046733">
    <property type="entry name" value="DUF6625"/>
</dbReference>
<dbReference type="AlphaFoldDB" id="A0A7V7RLH8"/>
<dbReference type="Proteomes" id="UP000441354">
    <property type="component" value="Unassembled WGS sequence"/>
</dbReference>
<gene>
    <name evidence="1" type="ORF">F7732_10965</name>
</gene>
<dbReference type="Pfam" id="PF20330">
    <property type="entry name" value="DUF6625"/>
    <property type="match status" value="1"/>
</dbReference>
<name>A0A7V7RLH8_9BACI</name>
<sequence>MYKICIIGIYFGKLPEYFPLWLKSCQYNETIDFLMITDQEIKEKPDNVKIKNMSFDEFKNLVQSKFEFKIALNAPYKICDFKPAFGVICEEYLKEYQFWGHCDFDMIFGDLRGFLTQSLLNSYDKILPLGHLSLYSNNIDNNNRFKLPGSNVGDYKTVFSTDRSFAFDETRGVLQIYKKNKLSVYEKRIFADISSIYKRFRLALNDMNYKYQIFCFENGKVYREYIENGSLKKDEFIYIHIKKPKNLKINLSGKSYCSYFITNSGFYDKKFNTEINDIKQYNNYRGYLYELYEKERSKLTNRLNRILVKLRVN</sequence>
<dbReference type="OrthoDB" id="1910631at2"/>
<accession>A0A7V7RLH8</accession>